<organism evidence="2 3">
    <name type="scientific">Arenibacter antarcticus</name>
    <dbReference type="NCBI Taxonomy" id="2040469"/>
    <lineage>
        <taxon>Bacteria</taxon>
        <taxon>Pseudomonadati</taxon>
        <taxon>Bacteroidota</taxon>
        <taxon>Flavobacteriia</taxon>
        <taxon>Flavobacteriales</taxon>
        <taxon>Flavobacteriaceae</taxon>
        <taxon>Arenibacter</taxon>
    </lineage>
</organism>
<dbReference type="InterPro" id="IPR031161">
    <property type="entry name" value="Peptidase_M60_dom"/>
</dbReference>
<dbReference type="Gene3D" id="3.40.390.80">
    <property type="entry name" value="Peptidase M60, enhancin-like domain 2"/>
    <property type="match status" value="1"/>
</dbReference>
<dbReference type="RefSeq" id="WP_251808689.1">
    <property type="nucleotide sequence ID" value="NZ_CP166679.1"/>
</dbReference>
<dbReference type="InterPro" id="IPR042279">
    <property type="entry name" value="Pep_M60_3"/>
</dbReference>
<evidence type="ECO:0000313" key="2">
    <source>
        <dbReference type="EMBL" id="MFD2791822.1"/>
    </source>
</evidence>
<dbReference type="Pfam" id="PF13402">
    <property type="entry name" value="Peptidase_M60"/>
    <property type="match status" value="1"/>
</dbReference>
<protein>
    <submittedName>
        <fullName evidence="2">M60 family metallopeptidase</fullName>
    </submittedName>
</protein>
<dbReference type="Gene3D" id="1.10.390.30">
    <property type="entry name" value="Peptidase M60, enhancin-like domain 3"/>
    <property type="match status" value="1"/>
</dbReference>
<dbReference type="SUPFAM" id="SSF49785">
    <property type="entry name" value="Galactose-binding domain-like"/>
    <property type="match status" value="1"/>
</dbReference>
<dbReference type="InterPro" id="IPR000421">
    <property type="entry name" value="FA58C"/>
</dbReference>
<name>A0ABW5VJL2_9FLAO</name>
<dbReference type="InterPro" id="IPR051244">
    <property type="entry name" value="TCAF"/>
</dbReference>
<dbReference type="InterPro" id="IPR008979">
    <property type="entry name" value="Galactose-bd-like_sf"/>
</dbReference>
<dbReference type="Gene3D" id="2.60.120.260">
    <property type="entry name" value="Galactose-binding domain-like"/>
    <property type="match status" value="1"/>
</dbReference>
<dbReference type="PROSITE" id="PS51723">
    <property type="entry name" value="PEPTIDASE_M60"/>
    <property type="match status" value="1"/>
</dbReference>
<sequence>MQTKLFFLLLTVFLISIGCSDKSDPIVEPETDNSASLKDPDYYAPTSASAIDKDDLISANTASSSEHQNGSDIEKTLDGDKKTIYHSRWGNQTKYPVDLIYNFEEKNKQIDYFVLYPRSDSNNGIILEVTVYTKAQGESEFKKFKDFVFKSGNTPKIITFPEGFENPGAIKLSVTKGVNDFVSLAEIEFYKRNTSLEASLSVFNDKACTELKSGITKDDIMAIENKFVQNMALAIYNKVYDKFRIGNFKSYPYPGIIASTNKTSTYGIYDNVTGIYVRRGTEMVVFMDDFEGEISLRVVNHNEGFGGIDYVMQPGVNRFKVDTEGLAYLMYQDENEYEVKANFATGKINGYFDIAQHTNDDWKELITNAEYSFFDVLGEFAHLTFTTDDLRQHTPDITELIGLYDDIVDLEQDFLGLYKYDRANKTRMYFRTNTHQDMYMYATSYRTEYHKGTMPALCNPSTLKASPWGPAHEVGHVNQTRPGLRWLGMTEVSNNIYSLYVQTTWGNDARIDAEQLNPYNNRYEKAFTEIIADNLAHGEHGDVFCKLVPFWQLQLYFSNVLGNEDFYKDVHERIRVSDNPSSHGAAQVEFAKICSDIAETDLTAFFTAWGFLKAVNADLDDYGQGTITVTQSMVDEAISYIQSKGYPEPEMKLQFLHEQNLHIFKNKGALSVGKAYVSNKKITISGTNNAAVYQQERGGAVIHISPRDAFTVTSFSPTDKIFAVGYDGERKEISVQ</sequence>
<accession>A0ABW5VJL2</accession>
<proteinExistence type="predicted"/>
<dbReference type="Gene3D" id="2.60.120.1250">
    <property type="entry name" value="Peptidase M60, enhancin-like domain 1"/>
    <property type="match status" value="1"/>
</dbReference>
<dbReference type="PANTHER" id="PTHR15730">
    <property type="entry name" value="EXPERIMENTAL AUTOIMMUNE PROSTATITIS ANTIGEN 2-RELATED"/>
    <property type="match status" value="1"/>
</dbReference>
<dbReference type="PROSITE" id="PS51257">
    <property type="entry name" value="PROKAR_LIPOPROTEIN"/>
    <property type="match status" value="1"/>
</dbReference>
<dbReference type="PANTHER" id="PTHR15730:SF5">
    <property type="entry name" value="SI:CH211-210B2.2-RELATED"/>
    <property type="match status" value="1"/>
</dbReference>
<evidence type="ECO:0000259" key="1">
    <source>
        <dbReference type="PROSITE" id="PS51723"/>
    </source>
</evidence>
<comment type="caution">
    <text evidence="2">The sequence shown here is derived from an EMBL/GenBank/DDBJ whole genome shotgun (WGS) entry which is preliminary data.</text>
</comment>
<dbReference type="Pfam" id="PF00754">
    <property type="entry name" value="F5_F8_type_C"/>
    <property type="match status" value="1"/>
</dbReference>
<evidence type="ECO:0000313" key="3">
    <source>
        <dbReference type="Proteomes" id="UP001597532"/>
    </source>
</evidence>
<dbReference type="SMART" id="SM01276">
    <property type="entry name" value="M60-like"/>
    <property type="match status" value="1"/>
</dbReference>
<dbReference type="Proteomes" id="UP001597532">
    <property type="component" value="Unassembled WGS sequence"/>
</dbReference>
<dbReference type="EMBL" id="JBHUOK010000034">
    <property type="protein sequence ID" value="MFD2791822.1"/>
    <property type="molecule type" value="Genomic_DNA"/>
</dbReference>
<feature type="domain" description="Peptidase M60" evidence="1">
    <location>
        <begin position="268"/>
        <end position="558"/>
    </location>
</feature>
<keyword evidence="3" id="KW-1185">Reference proteome</keyword>
<reference evidence="3" key="1">
    <citation type="journal article" date="2019" name="Int. J. Syst. Evol. Microbiol.">
        <title>The Global Catalogue of Microorganisms (GCM) 10K type strain sequencing project: providing services to taxonomists for standard genome sequencing and annotation.</title>
        <authorList>
            <consortium name="The Broad Institute Genomics Platform"/>
            <consortium name="The Broad Institute Genome Sequencing Center for Infectious Disease"/>
            <person name="Wu L."/>
            <person name="Ma J."/>
        </authorList>
    </citation>
    <scope>NUCLEOTIDE SEQUENCE [LARGE SCALE GENOMIC DNA]</scope>
    <source>
        <strain evidence="3">KCTC 52924</strain>
    </source>
</reference>
<gene>
    <name evidence="2" type="ORF">ACFS1K_18790</name>
</gene>